<reference evidence="3" key="1">
    <citation type="submission" date="2015-09" db="EMBL/GenBank/DDBJ databases">
        <authorList>
            <consortium name="Pathogen Informatics"/>
        </authorList>
    </citation>
    <scope>NUCLEOTIDE SEQUENCE [LARGE SCALE GENOMIC DNA]</scope>
    <source>
        <strain evidence="3">Lake Konstanz</strain>
    </source>
</reference>
<proteinExistence type="predicted"/>
<name>A0A0S4JLH9_BODSA</name>
<sequence length="225" mass="24634">MEAWMHLGGTALNQPNEFKESTVTAVEVRPALRLISINSMQRAMVEKVQPLKYLGEPFHAPSWPVGNAVKVPVSHQDVTIVAAVIRRLASKAVVNAHENCHHSFSSNHKEPRKRARSQSMQRTAADSLPSDHASTNCVVAQPSPPCGPAQIIDELNGIVTCVRADRRQWKIDEKSRHPVLAMFPHAHSHRVSARLSRCQQLGGVALVEALLIGLEGIDTTTSSCN</sequence>
<protein>
    <submittedName>
        <fullName evidence="2">Uncharacterized protein</fullName>
    </submittedName>
</protein>
<dbReference type="VEuPathDB" id="TriTrypDB:BSAL_28700"/>
<organism evidence="2 3">
    <name type="scientific">Bodo saltans</name>
    <name type="common">Flagellated protozoan</name>
    <dbReference type="NCBI Taxonomy" id="75058"/>
    <lineage>
        <taxon>Eukaryota</taxon>
        <taxon>Discoba</taxon>
        <taxon>Euglenozoa</taxon>
        <taxon>Kinetoplastea</taxon>
        <taxon>Metakinetoplastina</taxon>
        <taxon>Eubodonida</taxon>
        <taxon>Bodonidae</taxon>
        <taxon>Bodo</taxon>
    </lineage>
</organism>
<dbReference type="Proteomes" id="UP000051952">
    <property type="component" value="Unassembled WGS sequence"/>
</dbReference>
<evidence type="ECO:0000313" key="3">
    <source>
        <dbReference type="Proteomes" id="UP000051952"/>
    </source>
</evidence>
<feature type="region of interest" description="Disordered" evidence="1">
    <location>
        <begin position="100"/>
        <end position="133"/>
    </location>
</feature>
<evidence type="ECO:0000256" key="1">
    <source>
        <dbReference type="SAM" id="MobiDB-lite"/>
    </source>
</evidence>
<dbReference type="EMBL" id="CYKH01001863">
    <property type="protein sequence ID" value="CUG90768.1"/>
    <property type="molecule type" value="Genomic_DNA"/>
</dbReference>
<dbReference type="AlphaFoldDB" id="A0A0S4JLH9"/>
<evidence type="ECO:0000313" key="2">
    <source>
        <dbReference type="EMBL" id="CUG90768.1"/>
    </source>
</evidence>
<gene>
    <name evidence="2" type="ORF">BSAL_28700</name>
</gene>
<accession>A0A0S4JLH9</accession>
<keyword evidence="3" id="KW-1185">Reference proteome</keyword>